<comment type="caution">
    <text evidence="2">The sequence shown here is derived from an EMBL/GenBank/DDBJ whole genome shotgun (WGS) entry which is preliminary data.</text>
</comment>
<protein>
    <submittedName>
        <fullName evidence="2">Uncharacterized protein</fullName>
    </submittedName>
</protein>
<proteinExistence type="predicted"/>
<feature type="region of interest" description="Disordered" evidence="1">
    <location>
        <begin position="64"/>
        <end position="135"/>
    </location>
</feature>
<sequence>MAAVSNVISFGLLYTRPLQWWLKTKRFSLRGNLLCMIKVKRPCLGHVEVTLVLVSGPGVGSSLSARNASNGHVPHRLGSGHEWPPRPRSVERSQSSLAHQLPGDAGRVSGPGLLRAGSSGAEWGPPHSTVSVSPRCPREISLPTLPVLRGAAVSSEPTPQSLLPGNVAELGSSPPLWGSLEQLVWPSPAGHLLQDTELAAQTTPEASLERLVPLVYYLAAWKLLPNVSARVLRTVERGCRQFGAPPPPFKGVFPTLVGPEQGLVMKQEVDTLQGRRPSRWSLLMTGSPGSTA</sequence>
<reference evidence="2 3" key="1">
    <citation type="submission" date="2024-05" db="EMBL/GenBank/DDBJ databases">
        <title>Genome sequencing and assembly of Indian major carp, Cirrhinus mrigala (Hamilton, 1822).</title>
        <authorList>
            <person name="Mohindra V."/>
            <person name="Chowdhury L.M."/>
            <person name="Lal K."/>
            <person name="Jena J.K."/>
        </authorList>
    </citation>
    <scope>NUCLEOTIDE SEQUENCE [LARGE SCALE GENOMIC DNA]</scope>
    <source>
        <strain evidence="2">CM1030</strain>
        <tissue evidence="2">Blood</tissue>
    </source>
</reference>
<keyword evidence="3" id="KW-1185">Reference proteome</keyword>
<gene>
    <name evidence="2" type="ORF">M9458_010463</name>
</gene>
<evidence type="ECO:0000313" key="2">
    <source>
        <dbReference type="EMBL" id="KAL0192167.1"/>
    </source>
</evidence>
<accession>A0ABD0R144</accession>
<feature type="non-terminal residue" evidence="2">
    <location>
        <position position="292"/>
    </location>
</feature>
<evidence type="ECO:0000256" key="1">
    <source>
        <dbReference type="SAM" id="MobiDB-lite"/>
    </source>
</evidence>
<dbReference type="Proteomes" id="UP001529510">
    <property type="component" value="Unassembled WGS sequence"/>
</dbReference>
<dbReference type="EMBL" id="JAMKFB020000005">
    <property type="protein sequence ID" value="KAL0192167.1"/>
    <property type="molecule type" value="Genomic_DNA"/>
</dbReference>
<name>A0ABD0R144_CIRMR</name>
<dbReference type="AlphaFoldDB" id="A0ABD0R144"/>
<evidence type="ECO:0000313" key="3">
    <source>
        <dbReference type="Proteomes" id="UP001529510"/>
    </source>
</evidence>
<organism evidence="2 3">
    <name type="scientific">Cirrhinus mrigala</name>
    <name type="common">Mrigala</name>
    <dbReference type="NCBI Taxonomy" id="683832"/>
    <lineage>
        <taxon>Eukaryota</taxon>
        <taxon>Metazoa</taxon>
        <taxon>Chordata</taxon>
        <taxon>Craniata</taxon>
        <taxon>Vertebrata</taxon>
        <taxon>Euteleostomi</taxon>
        <taxon>Actinopterygii</taxon>
        <taxon>Neopterygii</taxon>
        <taxon>Teleostei</taxon>
        <taxon>Ostariophysi</taxon>
        <taxon>Cypriniformes</taxon>
        <taxon>Cyprinidae</taxon>
        <taxon>Labeoninae</taxon>
        <taxon>Labeonini</taxon>
        <taxon>Cirrhinus</taxon>
    </lineage>
</organism>